<dbReference type="EMBL" id="NJGU01000007">
    <property type="protein sequence ID" value="OWY28490.1"/>
    <property type="molecule type" value="Genomic_DNA"/>
</dbReference>
<dbReference type="AlphaFoldDB" id="A0A246WQ63"/>
<gene>
    <name evidence="1" type="ORF">CEJ42_14760</name>
</gene>
<evidence type="ECO:0000313" key="2">
    <source>
        <dbReference type="Proteomes" id="UP000197596"/>
    </source>
</evidence>
<evidence type="ECO:0000313" key="1">
    <source>
        <dbReference type="EMBL" id="OWY28490.1"/>
    </source>
</evidence>
<comment type="caution">
    <text evidence="1">The sequence shown here is derived from an EMBL/GenBank/DDBJ whole genome shotgun (WGS) entry which is preliminary data.</text>
</comment>
<proteinExistence type="predicted"/>
<organism evidence="1 2">
    <name type="scientific">Herbaspirillum robiniae</name>
    <dbReference type="NCBI Taxonomy" id="2014887"/>
    <lineage>
        <taxon>Bacteria</taxon>
        <taxon>Pseudomonadati</taxon>
        <taxon>Pseudomonadota</taxon>
        <taxon>Betaproteobacteria</taxon>
        <taxon>Burkholderiales</taxon>
        <taxon>Oxalobacteraceae</taxon>
        <taxon>Herbaspirillum</taxon>
    </lineage>
</organism>
<protein>
    <submittedName>
        <fullName evidence="1">Uncharacterized protein</fullName>
    </submittedName>
</protein>
<dbReference type="Proteomes" id="UP000197596">
    <property type="component" value="Unassembled WGS sequence"/>
</dbReference>
<accession>A0A246WQ63</accession>
<name>A0A246WQ63_9BURK</name>
<sequence>MVSDRLEKLIRLEHGWDGYRAEPVSFDNASFALRMLEKICPSDSPTPQIVPGRNGDLQIEWHTETGDIELHVRGPNDVHAWRCIQGDDEDGFEMNLTNDFIEVSRWITNLMTTGEEIAANAAAA</sequence>
<reference evidence="1 2" key="1">
    <citation type="submission" date="2017-06" db="EMBL/GenBank/DDBJ databases">
        <title>Herbaspirillum phytohormonus sp. nov., isolated from the root nodule of Robinia pseudoacacia in lead-zinc mine.</title>
        <authorList>
            <person name="Fan M."/>
            <person name="Lin Y."/>
        </authorList>
    </citation>
    <scope>NUCLEOTIDE SEQUENCE [LARGE SCALE GENOMIC DNA]</scope>
    <source>
        <strain evidence="1 2">HZ10</strain>
    </source>
</reference>